<evidence type="ECO:0000313" key="5">
    <source>
        <dbReference type="Proteomes" id="UP000318578"/>
    </source>
</evidence>
<dbReference type="CDD" id="cd02523">
    <property type="entry name" value="PC_cytidylyltransferase"/>
    <property type="match status" value="1"/>
</dbReference>
<dbReference type="OrthoDB" id="3618661at2"/>
<dbReference type="RefSeq" id="WP_144645908.1">
    <property type="nucleotide sequence ID" value="NZ_BNAX01000005.1"/>
</dbReference>
<dbReference type="GO" id="GO:0016779">
    <property type="term" value="F:nucleotidyltransferase activity"/>
    <property type="evidence" value="ECO:0007669"/>
    <property type="project" value="UniProtKB-KW"/>
</dbReference>
<protein>
    <submittedName>
        <fullName evidence="4">Phosphocholine cytidylyltransferase family protein</fullName>
    </submittedName>
</protein>
<keyword evidence="5" id="KW-1185">Reference proteome</keyword>
<feature type="domain" description="MobA-like NTP transferase" evidence="3">
    <location>
        <begin position="3"/>
        <end position="120"/>
    </location>
</feature>
<keyword evidence="1 4" id="KW-0808">Transferase</keyword>
<dbReference type="Gene3D" id="3.90.550.10">
    <property type="entry name" value="Spore Coat Polysaccharide Biosynthesis Protein SpsA, Chain A"/>
    <property type="match status" value="1"/>
</dbReference>
<organism evidence="4 5">
    <name type="scientific">Amycolatopsis acidiphila</name>
    <dbReference type="NCBI Taxonomy" id="715473"/>
    <lineage>
        <taxon>Bacteria</taxon>
        <taxon>Bacillati</taxon>
        <taxon>Actinomycetota</taxon>
        <taxon>Actinomycetes</taxon>
        <taxon>Pseudonocardiales</taxon>
        <taxon>Pseudonocardiaceae</taxon>
        <taxon>Amycolatopsis</taxon>
    </lineage>
</organism>
<dbReference type="InterPro" id="IPR025877">
    <property type="entry name" value="MobA-like_NTP_Trfase"/>
</dbReference>
<dbReference type="Pfam" id="PF12804">
    <property type="entry name" value="NTP_transf_3"/>
    <property type="match status" value="1"/>
</dbReference>
<dbReference type="EMBL" id="VJZA01000145">
    <property type="protein sequence ID" value="TVT14051.1"/>
    <property type="molecule type" value="Genomic_DNA"/>
</dbReference>
<comment type="caution">
    <text evidence="4">The sequence shown here is derived from an EMBL/GenBank/DDBJ whole genome shotgun (WGS) entry which is preliminary data.</text>
</comment>
<reference evidence="4 5" key="1">
    <citation type="submission" date="2019-07" db="EMBL/GenBank/DDBJ databases">
        <title>New species of Amycolatopsis and Streptomyces.</title>
        <authorList>
            <person name="Duangmal K."/>
            <person name="Teo W.F.A."/>
            <person name="Lipun K."/>
        </authorList>
    </citation>
    <scope>NUCLEOTIDE SEQUENCE [LARGE SCALE GENOMIC DNA]</scope>
    <source>
        <strain evidence="4 5">JCM 30562</strain>
    </source>
</reference>
<dbReference type="PANTHER" id="PTHR43584">
    <property type="entry name" value="NUCLEOTIDYL TRANSFERASE"/>
    <property type="match status" value="1"/>
</dbReference>
<evidence type="ECO:0000256" key="1">
    <source>
        <dbReference type="ARBA" id="ARBA00022679"/>
    </source>
</evidence>
<proteinExistence type="predicted"/>
<dbReference type="SUPFAM" id="SSF53448">
    <property type="entry name" value="Nucleotide-diphospho-sugar transferases"/>
    <property type="match status" value="1"/>
</dbReference>
<dbReference type="Proteomes" id="UP000318578">
    <property type="component" value="Unassembled WGS sequence"/>
</dbReference>
<dbReference type="InterPro" id="IPR050065">
    <property type="entry name" value="GlmU-like"/>
</dbReference>
<dbReference type="PANTHER" id="PTHR43584:SF8">
    <property type="entry name" value="N-ACETYLMURAMATE ALPHA-1-PHOSPHATE URIDYLYLTRANSFERASE"/>
    <property type="match status" value="1"/>
</dbReference>
<name>A0A557ZPW4_9PSEU</name>
<evidence type="ECO:0000256" key="2">
    <source>
        <dbReference type="ARBA" id="ARBA00022695"/>
    </source>
</evidence>
<gene>
    <name evidence="4" type="ORF">FNH06_38225</name>
</gene>
<keyword evidence="2 4" id="KW-0548">Nucleotidyltransferase</keyword>
<evidence type="ECO:0000259" key="3">
    <source>
        <dbReference type="Pfam" id="PF12804"/>
    </source>
</evidence>
<dbReference type="AlphaFoldDB" id="A0A557ZPW4"/>
<evidence type="ECO:0000313" key="4">
    <source>
        <dbReference type="EMBL" id="TVT14051.1"/>
    </source>
</evidence>
<dbReference type="InterPro" id="IPR029044">
    <property type="entry name" value="Nucleotide-diphossugar_trans"/>
</dbReference>
<sequence>MRAVVLAAGCGSRMGERTADRPKCLIEVDGRTLLERQLAALGRASEVAVVTGWQAERFEHRSVRRFHNPDWATSSMLDSLACAGEWLADGPTLVSYGDIVYTTETVAALAAARAPIAIAYDPDWHAQWSRRFEDPLSDAETFAIAADGTVTGIGERPTSLDEVQGQYVGLLKLEPSGWCALRDELAGTGRRDTTGVLARVIRGGATRVQGVAVRGPWHEFDSAHDLAVGLPVLRRVDRALFAGTPS</sequence>
<accession>A0A557ZPW4</accession>